<dbReference type="InterPro" id="IPR010473">
    <property type="entry name" value="GTPase-bd"/>
</dbReference>
<dbReference type="PROSITE" id="PS51232">
    <property type="entry name" value="GBD_FH3"/>
    <property type="match status" value="1"/>
</dbReference>
<accession>A0ABV0TR98</accession>
<feature type="region of interest" description="Disordered" evidence="2">
    <location>
        <begin position="407"/>
        <end position="502"/>
    </location>
</feature>
<dbReference type="SMART" id="SM01140">
    <property type="entry name" value="Drf_GBD"/>
    <property type="match status" value="1"/>
</dbReference>
<dbReference type="PANTHER" id="PTHR46345:SF5">
    <property type="entry name" value="INVERTED FORMIN-2"/>
    <property type="match status" value="1"/>
</dbReference>
<dbReference type="Gene3D" id="1.25.10.10">
    <property type="entry name" value="Leucine-rich Repeat Variant"/>
    <property type="match status" value="1"/>
</dbReference>
<dbReference type="Pfam" id="PF02181">
    <property type="entry name" value="FH2"/>
    <property type="match status" value="1"/>
</dbReference>
<feature type="region of interest" description="Disordered" evidence="2">
    <location>
        <begin position="938"/>
        <end position="1053"/>
    </location>
</feature>
<dbReference type="InterPro" id="IPR042201">
    <property type="entry name" value="FH2_Formin_sf"/>
</dbReference>
<dbReference type="SUPFAM" id="SSF48371">
    <property type="entry name" value="ARM repeat"/>
    <property type="match status" value="1"/>
</dbReference>
<dbReference type="InterPro" id="IPR015425">
    <property type="entry name" value="FH2_Formin"/>
</dbReference>
<keyword evidence="1" id="KW-0175">Coiled coil</keyword>
<dbReference type="PANTHER" id="PTHR46345">
    <property type="entry name" value="INVERTED FORMIN-2"/>
    <property type="match status" value="1"/>
</dbReference>
<dbReference type="SUPFAM" id="SSF101447">
    <property type="entry name" value="Formin homology 2 domain (FH2 domain)"/>
    <property type="match status" value="1"/>
</dbReference>
<dbReference type="InterPro" id="IPR014768">
    <property type="entry name" value="GBD/FH3_dom"/>
</dbReference>
<dbReference type="Gene3D" id="1.20.58.2220">
    <property type="entry name" value="Formin, FH2 domain"/>
    <property type="match status" value="1"/>
</dbReference>
<evidence type="ECO:0000313" key="6">
    <source>
        <dbReference type="Proteomes" id="UP001482620"/>
    </source>
</evidence>
<dbReference type="InterPro" id="IPR010472">
    <property type="entry name" value="FH3_dom"/>
</dbReference>
<evidence type="ECO:0000313" key="5">
    <source>
        <dbReference type="EMBL" id="MEQ2235321.1"/>
    </source>
</evidence>
<feature type="region of interest" description="Disordered" evidence="2">
    <location>
        <begin position="1073"/>
        <end position="1158"/>
    </location>
</feature>
<evidence type="ECO:0000259" key="4">
    <source>
        <dbReference type="PROSITE" id="PS51444"/>
    </source>
</evidence>
<evidence type="ECO:0008006" key="7">
    <source>
        <dbReference type="Google" id="ProtNLM"/>
    </source>
</evidence>
<dbReference type="InterPro" id="IPR016024">
    <property type="entry name" value="ARM-type_fold"/>
</dbReference>
<evidence type="ECO:0000256" key="1">
    <source>
        <dbReference type="SAM" id="Coils"/>
    </source>
</evidence>
<feature type="compositionally biased region" description="Pro residues" evidence="2">
    <location>
        <begin position="435"/>
        <end position="499"/>
    </location>
</feature>
<dbReference type="SMART" id="SM01139">
    <property type="entry name" value="Drf_FH3"/>
    <property type="match status" value="1"/>
</dbReference>
<feature type="compositionally biased region" description="Basic and acidic residues" evidence="2">
    <location>
        <begin position="1120"/>
        <end position="1131"/>
    </location>
</feature>
<keyword evidence="6" id="KW-1185">Reference proteome</keyword>
<reference evidence="5 6" key="1">
    <citation type="submission" date="2021-06" db="EMBL/GenBank/DDBJ databases">
        <authorList>
            <person name="Palmer J.M."/>
        </authorList>
    </citation>
    <scope>NUCLEOTIDE SEQUENCE [LARGE SCALE GENOMIC DNA]</scope>
    <source>
        <strain evidence="6">if_2019</strain>
        <tissue evidence="5">Muscle</tissue>
    </source>
</reference>
<evidence type="ECO:0000256" key="2">
    <source>
        <dbReference type="SAM" id="MobiDB-lite"/>
    </source>
</evidence>
<name>A0ABV0TR98_9TELE</name>
<evidence type="ECO:0000259" key="3">
    <source>
        <dbReference type="PROSITE" id="PS51232"/>
    </source>
</evidence>
<sequence>MSILCFMRDPPGVFIDEKFDLKPLSDHPMFHHLNVLITPRDRLKESGHLPINTIPVVMAFKTKWVALKEHLTKSPGDDPDGSLEANLENATPELCIRLLQVPTVVNYSGLRRCLKTSDEAWMIQFLELRGLDLLMEALERLSGRGCARITDALLQLTCVSCIRAVMNSSAGLHFILDNEEGYIRTLTQALDTSNVMVKMQVFELLAALALFDPRGCHLTLDAFENYKSLKKQQYRFSVIMNELQTTDNIPYMVVLMATINVLILGQEDLRKRHRMRHEFIGLQLLVLLPKLRETEDMDLNIQCDAFEDSMADDEEEMERLYGGIDMSSHQEVFTSLFTKVSSWPSSVQLLSILQALVMVDPKRADVWLALEKLTDRATLLAQEPDLDPDGSLLEKLLPPKIVSSNQKIRSVDRAVQTRPPSCPPGQLEASAAPKQAPPPPPPPPPLPGIGAPPPPPPLPGVGAPPPLPPPPPPLPGIGAPPPPPPLPGMGIPPPPPPPGEMIAAKSVQHLGSSYPSPAHYSSPTPCPTLRMKKLNWQKLPSRVVTEHQSLWTSSSVDSVALDYCSIEQLFSLPPTETVTRTQTKTETKEISFIDAKKSLNLNIFLKQFKCSHEDFVSLIQKGDRSKFDVEVLKQLIKLLPEKHEIENLKSHHADRAKMASVDRFYLQLLDVPSYGLRIECMLLCEETSCVLETLKPKSELLDRACQSVRESSRLPSFCKLILSVGNFLNYGTHTGNADGFKIGTLLRLTETKANKSRITLLHHILEKVEEDHPDLLNLPDDLQICEKAAGVNMESIQSEANSLTKRLQNSEKKVSCSSEDVKEQYLSAIQESLQACEQLQKVMSSVEDRRRDLADYLCEDISSFSLDDLFGTIKTFRGLFLRALKENESRREQEKMRKKREEEKKLKGESNKITRREVNHQDEGCIIENLLAEIRKGHNLRRTRPRSERGSRGHMRPATMQRSEAIELSDSSAPSQSLNTPGMSPIQEAPPSAPGNSSHSQKPLEEIQISATPLSNCSNSNQSVKASETLQIPAASPSAEPAGEPSETLNLRKPSLTTAAADTAEENQRVITDSLADSGQDGETRGPKGVKAVQVDSEDPAPSKDLNSLEESDFEYIISSEERRIRPENDPKTSPNRSSKMPRIHSSEGASQHLQLVDTGGEQRWIRLHGIRTMCGKK</sequence>
<dbReference type="InterPro" id="IPR011989">
    <property type="entry name" value="ARM-like"/>
</dbReference>
<protein>
    <recommendedName>
        <fullName evidence="7">Inverted formin-2</fullName>
    </recommendedName>
</protein>
<feature type="domain" description="GBD/FH3" evidence="3">
    <location>
        <begin position="21"/>
        <end position="389"/>
    </location>
</feature>
<dbReference type="PROSITE" id="PS51444">
    <property type="entry name" value="FH2"/>
    <property type="match status" value="1"/>
</dbReference>
<feature type="compositionally biased region" description="Polar residues" evidence="2">
    <location>
        <begin position="969"/>
        <end position="982"/>
    </location>
</feature>
<feature type="domain" description="FH2" evidence="4">
    <location>
        <begin position="521"/>
        <end position="906"/>
    </location>
</feature>
<dbReference type="Proteomes" id="UP001482620">
    <property type="component" value="Unassembled WGS sequence"/>
</dbReference>
<proteinExistence type="predicted"/>
<dbReference type="Pfam" id="PF06367">
    <property type="entry name" value="Drf_FH3"/>
    <property type="match status" value="1"/>
</dbReference>
<organism evidence="5 6">
    <name type="scientific">Ilyodon furcidens</name>
    <name type="common">goldbreast splitfin</name>
    <dbReference type="NCBI Taxonomy" id="33524"/>
    <lineage>
        <taxon>Eukaryota</taxon>
        <taxon>Metazoa</taxon>
        <taxon>Chordata</taxon>
        <taxon>Craniata</taxon>
        <taxon>Vertebrata</taxon>
        <taxon>Euteleostomi</taxon>
        <taxon>Actinopterygii</taxon>
        <taxon>Neopterygii</taxon>
        <taxon>Teleostei</taxon>
        <taxon>Neoteleostei</taxon>
        <taxon>Acanthomorphata</taxon>
        <taxon>Ovalentaria</taxon>
        <taxon>Atherinomorphae</taxon>
        <taxon>Cyprinodontiformes</taxon>
        <taxon>Goodeidae</taxon>
        <taxon>Ilyodon</taxon>
    </lineage>
</organism>
<comment type="caution">
    <text evidence="5">The sequence shown here is derived from an EMBL/GenBank/DDBJ whole genome shotgun (WGS) entry which is preliminary data.</text>
</comment>
<feature type="coiled-coil region" evidence="1">
    <location>
        <begin position="793"/>
        <end position="849"/>
    </location>
</feature>
<feature type="region of interest" description="Disordered" evidence="2">
    <location>
        <begin position="888"/>
        <end position="916"/>
    </location>
</feature>
<dbReference type="Pfam" id="PF06371">
    <property type="entry name" value="Drf_GBD"/>
    <property type="match status" value="1"/>
</dbReference>
<dbReference type="SMART" id="SM00498">
    <property type="entry name" value="FH2"/>
    <property type="match status" value="1"/>
</dbReference>
<feature type="compositionally biased region" description="Polar residues" evidence="2">
    <location>
        <begin position="1009"/>
        <end position="1030"/>
    </location>
</feature>
<gene>
    <name evidence="5" type="ORF">ILYODFUR_001062</name>
</gene>
<feature type="compositionally biased region" description="Low complexity" evidence="2">
    <location>
        <begin position="1033"/>
        <end position="1047"/>
    </location>
</feature>
<dbReference type="EMBL" id="JAHRIQ010046386">
    <property type="protein sequence ID" value="MEQ2235321.1"/>
    <property type="molecule type" value="Genomic_DNA"/>
</dbReference>